<gene>
    <name evidence="1" type="ORF">PPL_03308</name>
</gene>
<dbReference type="GeneID" id="31358830"/>
<sequence length="83" mass="9334">MGPIKFSNVYFFQKNMNRNTLSKILIVAVLFFALFACAMAEITSVDCRMANCLRIDEDFCKRRGLILQPPAPGNCCNNCIPPN</sequence>
<evidence type="ECO:0000313" key="2">
    <source>
        <dbReference type="Proteomes" id="UP000001396"/>
    </source>
</evidence>
<evidence type="ECO:0000313" key="1">
    <source>
        <dbReference type="EMBL" id="EFA84231.1"/>
    </source>
</evidence>
<dbReference type="EMBL" id="ADBJ01000010">
    <property type="protein sequence ID" value="EFA84231.1"/>
    <property type="molecule type" value="Genomic_DNA"/>
</dbReference>
<proteinExistence type="predicted"/>
<accession>D3B4I3</accession>
<name>D3B4I3_HETP5</name>
<dbReference type="AlphaFoldDB" id="D3B4I3"/>
<dbReference type="RefSeq" id="XP_020436347.1">
    <property type="nucleotide sequence ID" value="XM_020574275.1"/>
</dbReference>
<comment type="caution">
    <text evidence="1">The sequence shown here is derived from an EMBL/GenBank/DDBJ whole genome shotgun (WGS) entry which is preliminary data.</text>
</comment>
<keyword evidence="2" id="KW-1185">Reference proteome</keyword>
<protein>
    <submittedName>
        <fullName evidence="1">Uncharacterized protein</fullName>
    </submittedName>
</protein>
<dbReference type="Proteomes" id="UP000001396">
    <property type="component" value="Unassembled WGS sequence"/>
</dbReference>
<dbReference type="InParanoid" id="D3B4I3"/>
<organism evidence="1 2">
    <name type="scientific">Heterostelium pallidum (strain ATCC 26659 / Pp 5 / PN500)</name>
    <name type="common">Cellular slime mold</name>
    <name type="synonym">Polysphondylium pallidum</name>
    <dbReference type="NCBI Taxonomy" id="670386"/>
    <lineage>
        <taxon>Eukaryota</taxon>
        <taxon>Amoebozoa</taxon>
        <taxon>Evosea</taxon>
        <taxon>Eumycetozoa</taxon>
        <taxon>Dictyostelia</taxon>
        <taxon>Acytosteliales</taxon>
        <taxon>Acytosteliaceae</taxon>
        <taxon>Heterostelium</taxon>
    </lineage>
</organism>
<reference evidence="1 2" key="1">
    <citation type="journal article" date="2011" name="Genome Res.">
        <title>Phylogeny-wide analysis of social amoeba genomes highlights ancient origins for complex intercellular communication.</title>
        <authorList>
            <person name="Heidel A.J."/>
            <person name="Lawal H.M."/>
            <person name="Felder M."/>
            <person name="Schilde C."/>
            <person name="Helps N.R."/>
            <person name="Tunggal B."/>
            <person name="Rivero F."/>
            <person name="John U."/>
            <person name="Schleicher M."/>
            <person name="Eichinger L."/>
            <person name="Platzer M."/>
            <person name="Noegel A.A."/>
            <person name="Schaap P."/>
            <person name="Gloeckner G."/>
        </authorList>
    </citation>
    <scope>NUCLEOTIDE SEQUENCE [LARGE SCALE GENOMIC DNA]</scope>
    <source>
        <strain evidence="2">ATCC 26659 / Pp 5 / PN500</strain>
    </source>
</reference>